<evidence type="ECO:0000313" key="2">
    <source>
        <dbReference type="Proteomes" id="UP000002011"/>
    </source>
</evidence>
<protein>
    <submittedName>
        <fullName evidence="1">Uncharacterized protein</fullName>
    </submittedName>
</protein>
<sequence>MDALNLDPTLVSTWKGYTEKLKTYLARKEVTEALTFIEEVDQFDLPDNASDFIVYKALANVMNEDLNGGLSTIQKALSHGFKTFWKFDRNSKAWVDHSDPDYILLNPIHHNTEIQKWIAQHYSVQIIPWGFDITQTPLCLLRQAPLRRENVRCYISKKKLKKGEPVYEFQFFNGSHDTPSNTFFAHGDAVNSNKSAMLNIENYRSNSYRLNDYAFKTDYTHPLVSSFWNQLDRFDLDAILQIIANPPVHPTPYLAQPLHTESVASLVGTNLLVNTDRQIYYGTGGIFANLLYILIKCGYQQDIIRRLPTLPDHFPLLLMCFNDTTLRRSVAAFMGYTGLADLYEQALSPHTKKTPQVVKNLVDFGHKNPDFRRQLAKSLDLYEYHLYSNYRPGINWLFESFDCYKNARGGGLLDFLISEPELLPV</sequence>
<keyword evidence="2" id="KW-1185">Reference proteome</keyword>
<dbReference type="HOGENOM" id="CLU_645183_0_0_10"/>
<name>C6W4X9_DYAFD</name>
<dbReference type="AlphaFoldDB" id="C6W4X9"/>
<dbReference type="Proteomes" id="UP000002011">
    <property type="component" value="Chromosome"/>
</dbReference>
<proteinExistence type="predicted"/>
<organism evidence="1 2">
    <name type="scientific">Dyadobacter fermentans (strain ATCC 700827 / DSM 18053 / CIP 107007 / KCTC 52180 / NS114)</name>
    <dbReference type="NCBI Taxonomy" id="471854"/>
    <lineage>
        <taxon>Bacteria</taxon>
        <taxon>Pseudomonadati</taxon>
        <taxon>Bacteroidota</taxon>
        <taxon>Cytophagia</taxon>
        <taxon>Cytophagales</taxon>
        <taxon>Spirosomataceae</taxon>
        <taxon>Dyadobacter</taxon>
    </lineage>
</organism>
<reference evidence="1 2" key="1">
    <citation type="journal article" date="2009" name="Stand. Genomic Sci.">
        <title>Complete genome sequence of Dyadobacter fermentans type strain (NS114).</title>
        <authorList>
            <person name="Lang E."/>
            <person name="Lapidus A."/>
            <person name="Chertkov O."/>
            <person name="Brettin T."/>
            <person name="Detter J.C."/>
            <person name="Han C."/>
            <person name="Copeland A."/>
            <person name="Glavina Del Rio T."/>
            <person name="Nolan M."/>
            <person name="Chen F."/>
            <person name="Lucas S."/>
            <person name="Tice H."/>
            <person name="Cheng J.F."/>
            <person name="Land M."/>
            <person name="Hauser L."/>
            <person name="Chang Y.J."/>
            <person name="Jeffries C.D."/>
            <person name="Kopitz M."/>
            <person name="Bruce D."/>
            <person name="Goodwin L."/>
            <person name="Pitluck S."/>
            <person name="Ovchinnikova G."/>
            <person name="Pati A."/>
            <person name="Ivanova N."/>
            <person name="Mavrommatis K."/>
            <person name="Chen A."/>
            <person name="Palaniappan K."/>
            <person name="Chain P."/>
            <person name="Bristow J."/>
            <person name="Eisen J.A."/>
            <person name="Markowitz V."/>
            <person name="Hugenholtz P."/>
            <person name="Goker M."/>
            <person name="Rohde M."/>
            <person name="Kyrpides N.C."/>
            <person name="Klenk H.P."/>
        </authorList>
    </citation>
    <scope>NUCLEOTIDE SEQUENCE [LARGE SCALE GENOMIC DNA]</scope>
    <source>
        <strain evidence="2">ATCC 700827 / DSM 18053 / CIP 107007 / KCTC 52180 / NS114</strain>
    </source>
</reference>
<gene>
    <name evidence="1" type="ordered locus">Dfer_4752</name>
</gene>
<dbReference type="KEGG" id="dfe:Dfer_4752"/>
<dbReference type="eggNOG" id="ENOG502ZUI4">
    <property type="taxonomic scope" value="Bacteria"/>
</dbReference>
<accession>C6W4X9</accession>
<dbReference type="OrthoDB" id="5480874at2"/>
<dbReference type="EMBL" id="CP001619">
    <property type="protein sequence ID" value="ACT95953.1"/>
    <property type="molecule type" value="Genomic_DNA"/>
</dbReference>
<dbReference type="RefSeq" id="WP_015814194.1">
    <property type="nucleotide sequence ID" value="NC_013037.1"/>
</dbReference>
<evidence type="ECO:0000313" key="1">
    <source>
        <dbReference type="EMBL" id="ACT95953.1"/>
    </source>
</evidence>